<dbReference type="EMBL" id="JAERRF010000057">
    <property type="protein sequence ID" value="MBL1102673.1"/>
    <property type="molecule type" value="Genomic_DNA"/>
</dbReference>
<reference evidence="2 3" key="1">
    <citation type="submission" date="2021-01" db="EMBL/GenBank/DDBJ databases">
        <title>WGS of actinomycetes isolated from Thailand.</title>
        <authorList>
            <person name="Thawai C."/>
        </authorList>
    </citation>
    <scope>NUCLEOTIDE SEQUENCE [LARGE SCALE GENOMIC DNA]</scope>
    <source>
        <strain evidence="2 3">CA1R205</strain>
    </source>
</reference>
<organism evidence="2 3">
    <name type="scientific">Streptomyces coffeae</name>
    <dbReference type="NCBI Taxonomy" id="621382"/>
    <lineage>
        <taxon>Bacteria</taxon>
        <taxon>Bacillati</taxon>
        <taxon>Actinomycetota</taxon>
        <taxon>Actinomycetes</taxon>
        <taxon>Kitasatosporales</taxon>
        <taxon>Streptomycetaceae</taxon>
        <taxon>Streptomyces</taxon>
    </lineage>
</organism>
<evidence type="ECO:0000256" key="1">
    <source>
        <dbReference type="SAM" id="MobiDB-lite"/>
    </source>
</evidence>
<dbReference type="RefSeq" id="WP_201883266.1">
    <property type="nucleotide sequence ID" value="NZ_JAERRF010000057.1"/>
</dbReference>
<accession>A0ABS1NRM5</accession>
<keyword evidence="3" id="KW-1185">Reference proteome</keyword>
<dbReference type="Proteomes" id="UP000634229">
    <property type="component" value="Unassembled WGS sequence"/>
</dbReference>
<comment type="caution">
    <text evidence="2">The sequence shown here is derived from an EMBL/GenBank/DDBJ whole genome shotgun (WGS) entry which is preliminary data.</text>
</comment>
<protein>
    <submittedName>
        <fullName evidence="2">Uncharacterized protein</fullName>
    </submittedName>
</protein>
<feature type="region of interest" description="Disordered" evidence="1">
    <location>
        <begin position="1"/>
        <end position="70"/>
    </location>
</feature>
<sequence>MLVSSTVPIGSPIGTGSPTGTPAMLRLPKISSALVGSGAHSGGAPEVDRRSRPYARSREARPHRGWLTTAPSTIPTRAMSVPVSPHHAARGAVQKIITNLEKGDASLRVPINHPRRSGACSRIFGSP</sequence>
<evidence type="ECO:0000313" key="2">
    <source>
        <dbReference type="EMBL" id="MBL1102673.1"/>
    </source>
</evidence>
<gene>
    <name evidence="2" type="ORF">JK363_40065</name>
</gene>
<proteinExistence type="predicted"/>
<feature type="compositionally biased region" description="Low complexity" evidence="1">
    <location>
        <begin position="8"/>
        <end position="22"/>
    </location>
</feature>
<evidence type="ECO:0000313" key="3">
    <source>
        <dbReference type="Proteomes" id="UP000634229"/>
    </source>
</evidence>
<name>A0ABS1NRM5_9ACTN</name>
<feature type="compositionally biased region" description="Basic and acidic residues" evidence="1">
    <location>
        <begin position="46"/>
        <end position="62"/>
    </location>
</feature>